<comment type="caution">
    <text evidence="2">The sequence shown here is derived from an EMBL/GenBank/DDBJ whole genome shotgun (WGS) entry which is preliminary data.</text>
</comment>
<evidence type="ECO:0000313" key="3">
    <source>
        <dbReference type="Proteomes" id="UP000823631"/>
    </source>
</evidence>
<keyword evidence="1" id="KW-0472">Membrane</keyword>
<gene>
    <name evidence="2" type="ORF">IAB19_10805</name>
</gene>
<dbReference type="Proteomes" id="UP000823631">
    <property type="component" value="Unassembled WGS sequence"/>
</dbReference>
<dbReference type="AlphaFoldDB" id="A0A9D9GUC7"/>
<dbReference type="EMBL" id="JADINH010000217">
    <property type="protein sequence ID" value="MBO8416859.1"/>
    <property type="molecule type" value="Genomic_DNA"/>
</dbReference>
<keyword evidence="1" id="KW-0812">Transmembrane</keyword>
<name>A0A9D9GUC7_9GAMM</name>
<proteinExistence type="predicted"/>
<protein>
    <submittedName>
        <fullName evidence="2">Uncharacterized protein</fullName>
    </submittedName>
</protein>
<evidence type="ECO:0000256" key="1">
    <source>
        <dbReference type="SAM" id="Phobius"/>
    </source>
</evidence>
<reference evidence="2" key="2">
    <citation type="journal article" date="2021" name="PeerJ">
        <title>Extensive microbial diversity within the chicken gut microbiome revealed by metagenomics and culture.</title>
        <authorList>
            <person name="Gilroy R."/>
            <person name="Ravi A."/>
            <person name="Getino M."/>
            <person name="Pursley I."/>
            <person name="Horton D.L."/>
            <person name="Alikhan N.F."/>
            <person name="Baker D."/>
            <person name="Gharbi K."/>
            <person name="Hall N."/>
            <person name="Watson M."/>
            <person name="Adriaenssens E.M."/>
            <person name="Foster-Nyarko E."/>
            <person name="Jarju S."/>
            <person name="Secka A."/>
            <person name="Antonio M."/>
            <person name="Oren A."/>
            <person name="Chaudhuri R.R."/>
            <person name="La Ragione R."/>
            <person name="Hildebrand F."/>
            <person name="Pallen M.J."/>
        </authorList>
    </citation>
    <scope>NUCLEOTIDE SEQUENCE</scope>
    <source>
        <strain evidence="2">17213</strain>
    </source>
</reference>
<sequence>MANTELPDFVYTQSYLKKAGVRFQVNVVDTTVKRGFSLNFYLASLCFIALCCLPGVFFFLGALYVPLTALFLAYIVFYALRYLRFVRLRRRLRTQERPILAESYAVVLLDEQLLQLPKPLQRCIKVKSAVIYKETGSLKPRFFLGPAFYRSSFDFFRPDIKAQVFTDKKQERFYSVDDESALQTVSAKAGLAALNLGSSLSSGAEKQALQLPGQGTAGSAD</sequence>
<keyword evidence="1" id="KW-1133">Transmembrane helix</keyword>
<feature type="transmembrane region" description="Helical" evidence="1">
    <location>
        <begin position="38"/>
        <end position="57"/>
    </location>
</feature>
<accession>A0A9D9GUC7</accession>
<feature type="transmembrane region" description="Helical" evidence="1">
    <location>
        <begin position="63"/>
        <end position="83"/>
    </location>
</feature>
<reference evidence="2" key="1">
    <citation type="submission" date="2020-10" db="EMBL/GenBank/DDBJ databases">
        <authorList>
            <person name="Gilroy R."/>
        </authorList>
    </citation>
    <scope>NUCLEOTIDE SEQUENCE</scope>
    <source>
        <strain evidence="2">17213</strain>
    </source>
</reference>
<organism evidence="2 3">
    <name type="scientific">Candidatus Avisuccinivibrio stercorigallinarum</name>
    <dbReference type="NCBI Taxonomy" id="2840704"/>
    <lineage>
        <taxon>Bacteria</taxon>
        <taxon>Pseudomonadati</taxon>
        <taxon>Pseudomonadota</taxon>
        <taxon>Gammaproteobacteria</taxon>
        <taxon>Aeromonadales</taxon>
        <taxon>Succinivibrionaceae</taxon>
        <taxon>Succinivibrionaceae incertae sedis</taxon>
        <taxon>Candidatus Avisuccinivibrio</taxon>
    </lineage>
</organism>
<evidence type="ECO:0000313" key="2">
    <source>
        <dbReference type="EMBL" id="MBO8416859.1"/>
    </source>
</evidence>